<dbReference type="PROSITE" id="PS51805">
    <property type="entry name" value="EPHD"/>
    <property type="match status" value="1"/>
</dbReference>
<dbReference type="Gene3D" id="3.30.40.10">
    <property type="entry name" value="Zinc/RING finger domain, C3HC4 (zinc finger)"/>
    <property type="match status" value="2"/>
</dbReference>
<dbReference type="Pfam" id="PF13831">
    <property type="entry name" value="PHD_2"/>
    <property type="match status" value="1"/>
</dbReference>
<dbReference type="Proteomes" id="UP001059546">
    <property type="component" value="Chromosome I"/>
</dbReference>
<sequence length="384" mass="44938">MSTPQSLKSIPREEHGYKSIYRDIDLLRMRRVITDSVYRPCKKLEGKQTIRKEQRRDFFESTLYRIDAYDRHYLHLSNLDISESIFELIMDRLEKEWFFFIRGLVARHVKQAKPSSFCDICTRYMSENDEALVVCQGCEICVHENCYGIQDLSNFWLCRKCIYGESLGECSFCVSSNGAFKQTSDNKWGHVLCAIFNRSLSFGHPLSKDPIDVSSYRKESGCFFCDEGRGTVIHCSYFACPKKYHVSCALDKCYFDLRNSLSYCTFHSPSKRNPYELGYRKINTSNRFGYERLRNPPIIRKKVPMGCPKPTLFSKLNSLQPIAIPSIVSRIKIHDLKDRHDVDISKVLRYWELKRRMIGKPLLVLPDIIPGKLSDDLWMNKRKM</sequence>
<evidence type="ECO:0000256" key="3">
    <source>
        <dbReference type="ARBA" id="ARBA00022833"/>
    </source>
</evidence>
<dbReference type="InterPro" id="IPR034732">
    <property type="entry name" value="EPHD"/>
</dbReference>
<name>A0A9Q9F7N2_ENCHE</name>
<feature type="domain" description="PHD-type" evidence="4">
    <location>
        <begin position="167"/>
        <end position="268"/>
    </location>
</feature>
<dbReference type="CDD" id="cd15571">
    <property type="entry name" value="ePHD"/>
    <property type="match status" value="1"/>
</dbReference>
<proteinExistence type="predicted"/>
<organism evidence="5 6">
    <name type="scientific">Encephalitozoon hellem</name>
    <name type="common">Microsporidian parasite</name>
    <dbReference type="NCBI Taxonomy" id="27973"/>
    <lineage>
        <taxon>Eukaryota</taxon>
        <taxon>Fungi</taxon>
        <taxon>Fungi incertae sedis</taxon>
        <taxon>Microsporidia</taxon>
        <taxon>Unikaryonidae</taxon>
        <taxon>Encephalitozoon</taxon>
    </lineage>
</organism>
<dbReference type="InterPro" id="IPR019786">
    <property type="entry name" value="Zinc_finger_PHD-type_CS"/>
</dbReference>
<dbReference type="InterPro" id="IPR013083">
    <property type="entry name" value="Znf_RING/FYVE/PHD"/>
</dbReference>
<dbReference type="PANTHER" id="PTHR13793">
    <property type="entry name" value="PHD FINGER PROTEINS"/>
    <property type="match status" value="1"/>
</dbReference>
<keyword evidence="3" id="KW-0862">Zinc</keyword>
<evidence type="ECO:0000313" key="5">
    <source>
        <dbReference type="EMBL" id="UTX42488.1"/>
    </source>
</evidence>
<dbReference type="SMART" id="SM00249">
    <property type="entry name" value="PHD"/>
    <property type="match status" value="2"/>
</dbReference>
<dbReference type="InterPro" id="IPR011011">
    <property type="entry name" value="Znf_FYVE_PHD"/>
</dbReference>
<dbReference type="GO" id="GO:0006357">
    <property type="term" value="P:regulation of transcription by RNA polymerase II"/>
    <property type="evidence" value="ECO:0007669"/>
    <property type="project" value="TreeGrafter"/>
</dbReference>
<evidence type="ECO:0000256" key="2">
    <source>
        <dbReference type="ARBA" id="ARBA00022771"/>
    </source>
</evidence>
<dbReference type="AlphaFoldDB" id="A0A9Q9F7N2"/>
<keyword evidence="2" id="KW-0863">Zinc-finger</keyword>
<dbReference type="InterPro" id="IPR050701">
    <property type="entry name" value="Histone_Mod_Regulator"/>
</dbReference>
<dbReference type="Pfam" id="PF13832">
    <property type="entry name" value="zf-HC5HC2H_2"/>
    <property type="match status" value="1"/>
</dbReference>
<dbReference type="PROSITE" id="PS01359">
    <property type="entry name" value="ZF_PHD_1"/>
    <property type="match status" value="1"/>
</dbReference>
<dbReference type="EMBL" id="CP075147">
    <property type="protein sequence ID" value="UTX42488.1"/>
    <property type="molecule type" value="Genomic_DNA"/>
</dbReference>
<evidence type="ECO:0000256" key="1">
    <source>
        <dbReference type="ARBA" id="ARBA00022723"/>
    </source>
</evidence>
<gene>
    <name evidence="5" type="ORF">GPU96_01g01940</name>
</gene>
<dbReference type="CDD" id="cd15492">
    <property type="entry name" value="PHD_BRPF_JADE_like"/>
    <property type="match status" value="1"/>
</dbReference>
<protein>
    <submittedName>
        <fullName evidence="5">PHD zinc finger domain-containing protein</fullName>
    </submittedName>
</protein>
<dbReference type="InterPro" id="IPR001965">
    <property type="entry name" value="Znf_PHD"/>
</dbReference>
<dbReference type="InterPro" id="IPR019787">
    <property type="entry name" value="Znf_PHD-finger"/>
</dbReference>
<dbReference type="SUPFAM" id="SSF57903">
    <property type="entry name" value="FYVE/PHD zinc finger"/>
    <property type="match status" value="1"/>
</dbReference>
<accession>A0A9Q9F7N2</accession>
<dbReference type="GO" id="GO:0008270">
    <property type="term" value="F:zinc ion binding"/>
    <property type="evidence" value="ECO:0007669"/>
    <property type="project" value="UniProtKB-KW"/>
</dbReference>
<keyword evidence="1" id="KW-0479">Metal-binding</keyword>
<evidence type="ECO:0000313" key="6">
    <source>
        <dbReference type="Proteomes" id="UP001059546"/>
    </source>
</evidence>
<reference evidence="5" key="1">
    <citation type="submission" date="2021-05" db="EMBL/GenBank/DDBJ databases">
        <title>Encephalitozoon hellem ATCC 50604 Complete Genome.</title>
        <authorList>
            <person name="Mascarenhas dos Santos A.C."/>
            <person name="Julian A.T."/>
            <person name="Pombert J.-F."/>
        </authorList>
    </citation>
    <scope>NUCLEOTIDE SEQUENCE</scope>
    <source>
        <strain evidence="5">ATCC 50604</strain>
    </source>
</reference>
<dbReference type="PANTHER" id="PTHR13793:SF107">
    <property type="entry name" value="BROMODOMAIN-CONTAINING PROTEIN HOMOLOG"/>
    <property type="match status" value="1"/>
</dbReference>
<evidence type="ECO:0000259" key="4">
    <source>
        <dbReference type="PROSITE" id="PS51805"/>
    </source>
</evidence>